<dbReference type="GO" id="GO:0007623">
    <property type="term" value="P:circadian rhythm"/>
    <property type="evidence" value="ECO:0007669"/>
    <property type="project" value="InterPro"/>
</dbReference>
<proteinExistence type="predicted"/>
<dbReference type="Proteomes" id="UP001415857">
    <property type="component" value="Unassembled WGS sequence"/>
</dbReference>
<protein>
    <recommendedName>
        <fullName evidence="4">Protein LNK2</fullName>
    </recommendedName>
</protein>
<dbReference type="EMBL" id="JBBPBK010000006">
    <property type="protein sequence ID" value="KAK9283404.1"/>
    <property type="molecule type" value="Genomic_DNA"/>
</dbReference>
<evidence type="ECO:0000256" key="1">
    <source>
        <dbReference type="SAM" id="MobiDB-lite"/>
    </source>
</evidence>
<keyword evidence="3" id="KW-1185">Reference proteome</keyword>
<feature type="compositionally biased region" description="Polar residues" evidence="1">
    <location>
        <begin position="265"/>
        <end position="280"/>
    </location>
</feature>
<feature type="region of interest" description="Disordered" evidence="1">
    <location>
        <begin position="265"/>
        <end position="323"/>
    </location>
</feature>
<gene>
    <name evidence="2" type="ORF">L1049_011646</name>
</gene>
<dbReference type="GO" id="GO:0006355">
    <property type="term" value="P:regulation of DNA-templated transcription"/>
    <property type="evidence" value="ECO:0007669"/>
    <property type="project" value="InterPro"/>
</dbReference>
<sequence length="323" mass="36141">MPVLPRIHSAEDNPEQMLSGYEVSVGNANHLTKSIDGPLKPLTMTPQEKIEKLRRRQQMQAMLAIQKQQQQFSHQASSANQSITQRCPQENQIQHIEGADMEVEENICTLPSLDPNSPIEQDDSNTISMAIDDYSVEDTIFYQLQDVITKLDIKIRLCIRDSLFRLAQSAMQRHYASDTSSTNKSIRDEHVVTKDEINSHYRYAKMPDVETETNPIDRTVAHLLFHRPLEMSGKHPETPESPISAKLPDECKTAGLVDLPTRCLSDSSKQRQNAPHQGSKTPCPLAKPQLGDQFKTSPCIDTSENASNCEPADGAAMEVEASH</sequence>
<comment type="caution">
    <text evidence="2">The sequence shown here is derived from an EMBL/GenBank/DDBJ whole genome shotgun (WGS) entry which is preliminary data.</text>
</comment>
<evidence type="ECO:0008006" key="4">
    <source>
        <dbReference type="Google" id="ProtNLM"/>
    </source>
</evidence>
<dbReference type="PANTHER" id="PTHR33334:SF5">
    <property type="entry name" value="PROTEIN LNK2"/>
    <property type="match status" value="1"/>
</dbReference>
<organism evidence="2 3">
    <name type="scientific">Liquidambar formosana</name>
    <name type="common">Formosan gum</name>
    <dbReference type="NCBI Taxonomy" id="63359"/>
    <lineage>
        <taxon>Eukaryota</taxon>
        <taxon>Viridiplantae</taxon>
        <taxon>Streptophyta</taxon>
        <taxon>Embryophyta</taxon>
        <taxon>Tracheophyta</taxon>
        <taxon>Spermatophyta</taxon>
        <taxon>Magnoliopsida</taxon>
        <taxon>eudicotyledons</taxon>
        <taxon>Gunneridae</taxon>
        <taxon>Pentapetalae</taxon>
        <taxon>Saxifragales</taxon>
        <taxon>Altingiaceae</taxon>
        <taxon>Liquidambar</taxon>
    </lineage>
</organism>
<evidence type="ECO:0000313" key="3">
    <source>
        <dbReference type="Proteomes" id="UP001415857"/>
    </source>
</evidence>
<name>A0AAP0WX64_LIQFO</name>
<dbReference type="AlphaFoldDB" id="A0AAP0WX64"/>
<feature type="compositionally biased region" description="Polar residues" evidence="1">
    <location>
        <begin position="294"/>
        <end position="308"/>
    </location>
</feature>
<dbReference type="InterPro" id="IPR039928">
    <property type="entry name" value="LNK"/>
</dbReference>
<accession>A0AAP0WX64</accession>
<evidence type="ECO:0000313" key="2">
    <source>
        <dbReference type="EMBL" id="KAK9283404.1"/>
    </source>
</evidence>
<reference evidence="2 3" key="1">
    <citation type="journal article" date="2024" name="Plant J.">
        <title>Genome sequences and population genomics reveal climatic adaptation and genomic divergence between two closely related sweetgum species.</title>
        <authorList>
            <person name="Xu W.Q."/>
            <person name="Ren C.Q."/>
            <person name="Zhang X.Y."/>
            <person name="Comes H.P."/>
            <person name="Liu X.H."/>
            <person name="Li Y.G."/>
            <person name="Kettle C.J."/>
            <person name="Jalonen R."/>
            <person name="Gaisberger H."/>
            <person name="Ma Y.Z."/>
            <person name="Qiu Y.X."/>
        </authorList>
    </citation>
    <scope>NUCLEOTIDE SEQUENCE [LARGE SCALE GENOMIC DNA]</scope>
    <source>
        <strain evidence="2">Hangzhou</strain>
    </source>
</reference>
<dbReference type="PANTHER" id="PTHR33334">
    <property type="entry name" value="PROTEIN LNK1"/>
    <property type="match status" value="1"/>
</dbReference>